<dbReference type="Pfam" id="PF04820">
    <property type="entry name" value="Trp_halogenase"/>
    <property type="match status" value="1"/>
</dbReference>
<dbReference type="InterPro" id="IPR036188">
    <property type="entry name" value="FAD/NAD-bd_sf"/>
</dbReference>
<dbReference type="InterPro" id="IPR050816">
    <property type="entry name" value="Flavin-dep_Halogenase_NPB"/>
</dbReference>
<organism evidence="2 3">
    <name type="scientific">Sphingomonas corticis</name>
    <dbReference type="NCBI Taxonomy" id="2722791"/>
    <lineage>
        <taxon>Bacteria</taxon>
        <taxon>Pseudomonadati</taxon>
        <taxon>Pseudomonadota</taxon>
        <taxon>Alphaproteobacteria</taxon>
        <taxon>Sphingomonadales</taxon>
        <taxon>Sphingomonadaceae</taxon>
        <taxon>Sphingomonas</taxon>
    </lineage>
</organism>
<reference evidence="2 3" key="1">
    <citation type="submission" date="2020-03" db="EMBL/GenBank/DDBJ databases">
        <authorList>
            <person name="Wang L."/>
            <person name="He N."/>
            <person name="Li Y."/>
            <person name="Fang Y."/>
            <person name="Zhang F."/>
        </authorList>
    </citation>
    <scope>NUCLEOTIDE SEQUENCE [LARGE SCALE GENOMIC DNA]</scope>
    <source>
        <strain evidence="2 3">36D10-4-7</strain>
    </source>
</reference>
<keyword evidence="1" id="KW-0472">Membrane</keyword>
<dbReference type="PANTHER" id="PTHR43747:SF4">
    <property type="entry name" value="FLAVIN-DEPENDENT TRYPTOPHAN HALOGENASE"/>
    <property type="match status" value="1"/>
</dbReference>
<dbReference type="InterPro" id="IPR006905">
    <property type="entry name" value="Flavin_halogenase"/>
</dbReference>
<dbReference type="InterPro" id="IPR033856">
    <property type="entry name" value="Trp_halogen"/>
</dbReference>
<dbReference type="PIRSF" id="PIRSF011396">
    <property type="entry name" value="Trp_halogenase"/>
    <property type="match status" value="1"/>
</dbReference>
<dbReference type="Gene3D" id="3.50.50.60">
    <property type="entry name" value="FAD/NAD(P)-binding domain"/>
    <property type="match status" value="1"/>
</dbReference>
<dbReference type="Proteomes" id="UP000732399">
    <property type="component" value="Unassembled WGS sequence"/>
</dbReference>
<keyword evidence="3" id="KW-1185">Reference proteome</keyword>
<evidence type="ECO:0000313" key="3">
    <source>
        <dbReference type="Proteomes" id="UP000732399"/>
    </source>
</evidence>
<dbReference type="EMBL" id="JAAVJH010000007">
    <property type="protein sequence ID" value="NJR79483.1"/>
    <property type="molecule type" value="Genomic_DNA"/>
</dbReference>
<dbReference type="RefSeq" id="WP_168135038.1">
    <property type="nucleotide sequence ID" value="NZ_JAAVJH010000007.1"/>
</dbReference>
<dbReference type="PANTHER" id="PTHR43747">
    <property type="entry name" value="FAD-BINDING PROTEIN"/>
    <property type="match status" value="1"/>
</dbReference>
<dbReference type="SUPFAM" id="SSF51905">
    <property type="entry name" value="FAD/NAD(P)-binding domain"/>
    <property type="match status" value="1"/>
</dbReference>
<gene>
    <name evidence="2" type="ORF">HBH26_12910</name>
</gene>
<keyword evidence="1" id="KW-0812">Transmembrane</keyword>
<evidence type="ECO:0000256" key="1">
    <source>
        <dbReference type="SAM" id="Phobius"/>
    </source>
</evidence>
<evidence type="ECO:0000313" key="2">
    <source>
        <dbReference type="EMBL" id="NJR79483.1"/>
    </source>
</evidence>
<keyword evidence="1" id="KW-1133">Transmembrane helix</keyword>
<sequence length="498" mass="53698">MTAPPVRELVIVGGGTAGWMMAAAAALYLSDGTRRITLVESETIGTVGVGEATIPPIRDFNAMLGIDEREFLRATGGTYKLGIAFDGWGAAGETYVHPFGRAGHDLNGVDFHMAWLKHRAATGVGPLGDYWMAAVAARDARFAHPAADPRTPQGQLAYAFHFDAGRYAAFLRARAEAGGVVRVEGKVAGVERDARGHVAALLLEDGRRVAGDLFVDCSGFRSLLLGAEMGVPFVDWSHWLPCDRAVAVASERRDPLMPLTRATAHDAGWRWRIPLQHRTGNGLVYASAHLSDDAAAARLLAGLDAPATDDPRVIRFATGRHERAWEGNVVALGLAGGFLEPLESTSIHLIQSGISKLLALFPDTGFAPVLRDEYNRLMAAQYDAVRDFVILHYHANGRVGEPFWDALRDMALPDTLATRLALFREKGRVLRYDDDLFSIASWVAVLVGQGVLPKGYDPMVDALDDAAVAAALRRWRADYAGAAAAMPDHAAYVARMVG</sequence>
<name>A0ABX1CNE4_9SPHN</name>
<accession>A0ABX1CNE4</accession>
<protein>
    <submittedName>
        <fullName evidence="2">Tryptophan 7-halogenase</fullName>
    </submittedName>
</protein>
<proteinExistence type="predicted"/>
<comment type="caution">
    <text evidence="2">The sequence shown here is derived from an EMBL/GenBank/DDBJ whole genome shotgun (WGS) entry which is preliminary data.</text>
</comment>
<feature type="transmembrane region" description="Helical" evidence="1">
    <location>
        <begin position="9"/>
        <end position="29"/>
    </location>
</feature>